<feature type="chain" id="PRO_5045912956" evidence="4">
    <location>
        <begin position="21"/>
        <end position="323"/>
    </location>
</feature>
<dbReference type="EMBL" id="BPQG01000001">
    <property type="protein sequence ID" value="GJD42170.1"/>
    <property type="molecule type" value="Genomic_DNA"/>
</dbReference>
<dbReference type="RefSeq" id="WP_147831989.1">
    <property type="nucleotide sequence ID" value="NZ_BPQG01000001.1"/>
</dbReference>
<evidence type="ECO:0000256" key="4">
    <source>
        <dbReference type="SAM" id="SignalP"/>
    </source>
</evidence>
<reference evidence="6 7" key="1">
    <citation type="journal article" date="2021" name="Front. Microbiol.">
        <title>Comprehensive Comparative Genomics and Phenotyping of Methylobacterium Species.</title>
        <authorList>
            <person name="Alessa O."/>
            <person name="Ogura Y."/>
            <person name="Fujitani Y."/>
            <person name="Takami H."/>
            <person name="Hayashi T."/>
            <person name="Sahin N."/>
            <person name="Tani A."/>
        </authorList>
    </citation>
    <scope>NUCLEOTIDE SEQUENCE [LARGE SCALE GENOMIC DNA]</scope>
    <source>
        <strain evidence="6 7">DSM 23679</strain>
    </source>
</reference>
<keyword evidence="4" id="KW-0732">Signal</keyword>
<proteinExistence type="inferred from homology"/>
<accession>A0ABQ4QBG1</accession>
<dbReference type="InterPro" id="IPR023346">
    <property type="entry name" value="Lysozyme-like_dom_sf"/>
</dbReference>
<organism evidence="6 7">
    <name type="scientific">Methylobacterium cerastii</name>
    <dbReference type="NCBI Taxonomy" id="932741"/>
    <lineage>
        <taxon>Bacteria</taxon>
        <taxon>Pseudomonadati</taxon>
        <taxon>Pseudomonadota</taxon>
        <taxon>Alphaproteobacteria</taxon>
        <taxon>Hyphomicrobiales</taxon>
        <taxon>Methylobacteriaceae</taxon>
        <taxon>Methylobacterium</taxon>
    </lineage>
</organism>
<keyword evidence="7" id="KW-1185">Reference proteome</keyword>
<feature type="region of interest" description="Disordered" evidence="3">
    <location>
        <begin position="297"/>
        <end position="323"/>
    </location>
</feature>
<evidence type="ECO:0000256" key="2">
    <source>
        <dbReference type="ARBA" id="ARBA00009387"/>
    </source>
</evidence>
<dbReference type="SUPFAM" id="SSF53955">
    <property type="entry name" value="Lysozyme-like"/>
    <property type="match status" value="1"/>
</dbReference>
<evidence type="ECO:0000259" key="5">
    <source>
        <dbReference type="Pfam" id="PF01464"/>
    </source>
</evidence>
<dbReference type="Pfam" id="PF01464">
    <property type="entry name" value="SLT"/>
    <property type="match status" value="1"/>
</dbReference>
<feature type="domain" description="Transglycosylase SLT" evidence="5">
    <location>
        <begin position="30"/>
        <end position="123"/>
    </location>
</feature>
<comment type="caution">
    <text evidence="6">The sequence shown here is derived from an EMBL/GenBank/DDBJ whole genome shotgun (WGS) entry which is preliminary data.</text>
</comment>
<gene>
    <name evidence="6" type="primary">mltC</name>
    <name evidence="6" type="ORF">AFCDBAGC_0004</name>
</gene>
<dbReference type="PANTHER" id="PTHR37423:SF2">
    <property type="entry name" value="MEMBRANE-BOUND LYTIC MUREIN TRANSGLYCOSYLASE C"/>
    <property type="match status" value="1"/>
</dbReference>
<feature type="signal peptide" evidence="4">
    <location>
        <begin position="1"/>
        <end position="20"/>
    </location>
</feature>
<name>A0ABQ4QBG1_9HYPH</name>
<evidence type="ECO:0000313" key="7">
    <source>
        <dbReference type="Proteomes" id="UP001055117"/>
    </source>
</evidence>
<comment type="similarity">
    <text evidence="2">Belongs to the virb1 family.</text>
</comment>
<evidence type="ECO:0000313" key="6">
    <source>
        <dbReference type="EMBL" id="GJD42170.1"/>
    </source>
</evidence>
<dbReference type="Gene3D" id="1.10.530.10">
    <property type="match status" value="1"/>
</dbReference>
<dbReference type="Proteomes" id="UP001055117">
    <property type="component" value="Unassembled WGS sequence"/>
</dbReference>
<feature type="compositionally biased region" description="Low complexity" evidence="3">
    <location>
        <begin position="297"/>
        <end position="316"/>
    </location>
</feature>
<dbReference type="InterPro" id="IPR008258">
    <property type="entry name" value="Transglycosylase_SLT_dom_1"/>
</dbReference>
<protein>
    <submittedName>
        <fullName evidence="6">Membrane-bound lytic murein transglycosylase C</fullName>
    </submittedName>
</protein>
<comment type="similarity">
    <text evidence="1">Belongs to the transglycosylase Slt family.</text>
</comment>
<dbReference type="PANTHER" id="PTHR37423">
    <property type="entry name" value="SOLUBLE LYTIC MUREIN TRANSGLYCOSYLASE-RELATED"/>
    <property type="match status" value="1"/>
</dbReference>
<evidence type="ECO:0000256" key="3">
    <source>
        <dbReference type="SAM" id="MobiDB-lite"/>
    </source>
</evidence>
<evidence type="ECO:0000256" key="1">
    <source>
        <dbReference type="ARBA" id="ARBA00007734"/>
    </source>
</evidence>
<sequence length="323" mass="32422">MHRRLLLAAALAVVTVPAIAQGARDNIDALIEQHAKANGVPASFVHAVVKRESNYNPKAKGGSALGLMQIKPATARGLGYQGDAAGLLDPGTNLKYGVAYLAGAYRTAQGNLSQAYGYYNRGYYYAAKRQGVATAVAAVVAPVAASASAVASLFTGAPVAATDPNLSAANVALAYAPTVAAAPAEAVAVPLPPRRPAALSGAEMVEMASLRTTQDPAADQSQADAAATAQTIAVPLPPRRPDSLSGAVQVASADLSGLTLAASPAAQPAAATADAASADSVAVPLPPRRPSAQRLAAFARPAAPRRAPAEEPVLEATALATDQ</sequence>